<dbReference type="STRING" id="1547283.A9C19_01095"/>
<evidence type="ECO:0000259" key="1">
    <source>
        <dbReference type="Pfam" id="PF04230"/>
    </source>
</evidence>
<dbReference type="InterPro" id="IPR007345">
    <property type="entry name" value="Polysacch_pyruvyl_Trfase"/>
</dbReference>
<dbReference type="EMBL" id="CP016020">
    <property type="protein sequence ID" value="APH03462.1"/>
    <property type="molecule type" value="Genomic_DNA"/>
</dbReference>
<reference evidence="2 3" key="1">
    <citation type="journal article" date="2016" name="Sci. Rep.">
        <title>Complete genome sequence and transcriptomic analysis of a novel marine strain Bacillus weihaiensis reveals the mechanism of brown algae degradation.</title>
        <authorList>
            <person name="Zhu Y."/>
            <person name="Chen P."/>
            <person name="Bao Y."/>
            <person name="Men Y."/>
            <person name="Zeng Y."/>
            <person name="Yang J."/>
            <person name="Sun J."/>
            <person name="Sun Y."/>
        </authorList>
    </citation>
    <scope>NUCLEOTIDE SEQUENCE [LARGE SCALE GENOMIC DNA]</scope>
    <source>
        <strain evidence="2 3">Alg07</strain>
    </source>
</reference>
<dbReference type="OrthoDB" id="9807674at2"/>
<proteinExistence type="predicted"/>
<gene>
    <name evidence="2" type="ORF">A9C19_01095</name>
</gene>
<feature type="domain" description="Polysaccharide pyruvyl transferase" evidence="1">
    <location>
        <begin position="50"/>
        <end position="293"/>
    </location>
</feature>
<accession>A0A1L3MMC5</accession>
<keyword evidence="3" id="KW-1185">Reference proteome</keyword>
<dbReference type="Proteomes" id="UP000181936">
    <property type="component" value="Chromosome"/>
</dbReference>
<dbReference type="Pfam" id="PF04230">
    <property type="entry name" value="PS_pyruv_trans"/>
    <property type="match status" value="1"/>
</dbReference>
<dbReference type="KEGG" id="bwh:A9C19_01095"/>
<dbReference type="AlphaFoldDB" id="A0A1L3MMC5"/>
<evidence type="ECO:0000313" key="2">
    <source>
        <dbReference type="EMBL" id="APH03462.1"/>
    </source>
</evidence>
<organism evidence="2 3">
    <name type="scientific">Bacillus weihaiensis</name>
    <dbReference type="NCBI Taxonomy" id="1547283"/>
    <lineage>
        <taxon>Bacteria</taxon>
        <taxon>Bacillati</taxon>
        <taxon>Bacillota</taxon>
        <taxon>Bacilli</taxon>
        <taxon>Bacillales</taxon>
        <taxon>Bacillaceae</taxon>
        <taxon>Bacillus</taxon>
    </lineage>
</organism>
<name>A0A1L3MMC5_9BACI</name>
<protein>
    <recommendedName>
        <fullName evidence="1">Polysaccharide pyruvyl transferase domain-containing protein</fullName>
    </recommendedName>
</protein>
<sequence length="353" mass="40814">MENILFLTEKEVIRKKLYLKYCLSNVKSNPFNVDKSKKKIIVALAADYGNLGDVAITYAQTKFLKENFPEYEVIDFPISRTFTDMKALKKICTPNDIITIVGGGNTGDMYDDIEYCRQFIIKQFPENKIISFPQTVDFSETPYGKKAFEKAIKVYKENNELILIAREKKSYEIYKQKFSDKVLFVPDIVLSLDLTEPKLSREGITFCLRKDGEKKLSQDDEIQLINSVKKYGEVKFNDTHISKNNMNIEEREEELQKIWDTFKRSKLVITDRLHGMIFCAITGTPCIALDNSNMKISGVYNAWLKELSYINMLSEFDLKRLKKEISVLLESDIGEIKLLNLGDEFKDILKALT</sequence>
<evidence type="ECO:0000313" key="3">
    <source>
        <dbReference type="Proteomes" id="UP000181936"/>
    </source>
</evidence>
<dbReference type="RefSeq" id="WP_072578250.1">
    <property type="nucleotide sequence ID" value="NZ_CP016020.1"/>
</dbReference>